<feature type="domain" description="F-box" evidence="2">
    <location>
        <begin position="429"/>
        <end position="469"/>
    </location>
</feature>
<feature type="compositionally biased region" description="Polar residues" evidence="1">
    <location>
        <begin position="1"/>
        <end position="10"/>
    </location>
</feature>
<dbReference type="SMART" id="SM00256">
    <property type="entry name" value="FBOX"/>
    <property type="match status" value="2"/>
</dbReference>
<protein>
    <recommendedName>
        <fullName evidence="2">F-box domain-containing protein</fullName>
    </recommendedName>
</protein>
<dbReference type="PANTHER" id="PTHR45463">
    <property type="entry name" value="OS09G0392200 PROTEIN"/>
    <property type="match status" value="1"/>
</dbReference>
<evidence type="ECO:0000256" key="1">
    <source>
        <dbReference type="SAM" id="MobiDB-lite"/>
    </source>
</evidence>
<accession>A0AAU9M2C5</accession>
<comment type="caution">
    <text evidence="3">The sequence shown here is derived from an EMBL/GenBank/DDBJ whole genome shotgun (WGS) entry which is preliminary data.</text>
</comment>
<reference evidence="3 4" key="1">
    <citation type="submission" date="2022-01" db="EMBL/GenBank/DDBJ databases">
        <authorList>
            <person name="Xiong W."/>
            <person name="Schranz E."/>
        </authorList>
    </citation>
    <scope>NUCLEOTIDE SEQUENCE [LARGE SCALE GENOMIC DNA]</scope>
</reference>
<dbReference type="InterPro" id="IPR005174">
    <property type="entry name" value="KIB1-4_b-propeller"/>
</dbReference>
<sequence>MAKTRSMTRNQNHDDDASSSSSRKKRFKTCDNRVMSHWSDLSHDMLFVVTMQLGIFDFVSFSGVCKSWRSFALCNMKRFMAFKPPMLMWISNDANMKECYCYLKDFKGGKRKTLLPHSTDTKCIRLTCGYLVMLSLKTNDYWLVNPITRHELHFPAVPCSPNLNPFRAILIFSPSLSGWLFVLIQRFSRLIWFSIVGTGAWNHVSCAIPILDLHVFQGKMYTLNKWWDLCEMRLGPEPKLTLLEIRSFPKRRFIHPLLVSSDENLYVMDGYSLKVPFEEMDFREMKWVSLKEKTIGKYAFFCSDFAYRTAIIPESWADSLSQYKRYEIFHNITEKCQKGRLQHLTIENMQFAMIGVKEDGDAITKYLYPLVPKFINSTDSATETIHSRQSVSVGMARNQNHDDDDASTSSRKKRIKTRDNSGVGPWSELNHDVLFLVMMQLSFVDFVAFSGVCKSWRSFALRKRFMASRPPMLMSISDPSYMNSYYCHLKDFDGRKFKTLLPHSVGRRCVFVVIDRLYFNIWFSVEGKGAWNHVSSTYSILDLHAFKGKIYARSNTWRVYEMKLNPKPKLTLLKIKNFPKSKSANPVFVSSDENLYVMDHGLKEPIEELDFGEMKWVSPKEKTIGEYSFFCSDWKYGVVFNPELWIGPRSQLKRYDCFCRHTTTDQKCPKGSFFSTRMWYFPHSCLNVDIIDG</sequence>
<dbReference type="InterPro" id="IPR036047">
    <property type="entry name" value="F-box-like_dom_sf"/>
</dbReference>
<keyword evidence="4" id="KW-1185">Reference proteome</keyword>
<dbReference type="SUPFAM" id="SSF81383">
    <property type="entry name" value="F-box domain"/>
    <property type="match status" value="2"/>
</dbReference>
<organism evidence="3 4">
    <name type="scientific">Lactuca virosa</name>
    <dbReference type="NCBI Taxonomy" id="75947"/>
    <lineage>
        <taxon>Eukaryota</taxon>
        <taxon>Viridiplantae</taxon>
        <taxon>Streptophyta</taxon>
        <taxon>Embryophyta</taxon>
        <taxon>Tracheophyta</taxon>
        <taxon>Spermatophyta</taxon>
        <taxon>Magnoliopsida</taxon>
        <taxon>eudicotyledons</taxon>
        <taxon>Gunneridae</taxon>
        <taxon>Pentapetalae</taxon>
        <taxon>asterids</taxon>
        <taxon>campanulids</taxon>
        <taxon>Asterales</taxon>
        <taxon>Asteraceae</taxon>
        <taxon>Cichorioideae</taxon>
        <taxon>Cichorieae</taxon>
        <taxon>Lactucinae</taxon>
        <taxon>Lactuca</taxon>
    </lineage>
</organism>
<dbReference type="Proteomes" id="UP001157418">
    <property type="component" value="Unassembled WGS sequence"/>
</dbReference>
<proteinExistence type="predicted"/>
<name>A0AAU9M2C5_9ASTR</name>
<dbReference type="AlphaFoldDB" id="A0AAU9M2C5"/>
<evidence type="ECO:0000313" key="4">
    <source>
        <dbReference type="Proteomes" id="UP001157418"/>
    </source>
</evidence>
<feature type="region of interest" description="Disordered" evidence="1">
    <location>
        <begin position="390"/>
        <end position="422"/>
    </location>
</feature>
<dbReference type="CDD" id="cd09917">
    <property type="entry name" value="F-box_SF"/>
    <property type="match status" value="1"/>
</dbReference>
<dbReference type="Gene3D" id="1.20.1280.50">
    <property type="match status" value="2"/>
</dbReference>
<feature type="domain" description="F-box" evidence="2">
    <location>
        <begin position="41"/>
        <end position="79"/>
    </location>
</feature>
<dbReference type="EMBL" id="CAKMRJ010000002">
    <property type="protein sequence ID" value="CAH1416130.1"/>
    <property type="molecule type" value="Genomic_DNA"/>
</dbReference>
<feature type="region of interest" description="Disordered" evidence="1">
    <location>
        <begin position="1"/>
        <end position="24"/>
    </location>
</feature>
<evidence type="ECO:0000313" key="3">
    <source>
        <dbReference type="EMBL" id="CAH1416130.1"/>
    </source>
</evidence>
<gene>
    <name evidence="3" type="ORF">LVIROSA_LOCUS3916</name>
</gene>
<evidence type="ECO:0000259" key="2">
    <source>
        <dbReference type="SMART" id="SM00256"/>
    </source>
</evidence>
<dbReference type="PANTHER" id="PTHR45463:SF8">
    <property type="entry name" value="OS09G0392200 PROTEIN"/>
    <property type="match status" value="1"/>
</dbReference>
<dbReference type="InterPro" id="IPR001810">
    <property type="entry name" value="F-box_dom"/>
</dbReference>
<dbReference type="Pfam" id="PF03478">
    <property type="entry name" value="Beta-prop_KIB1-4"/>
    <property type="match status" value="1"/>
</dbReference>
<dbReference type="Pfam" id="PF00646">
    <property type="entry name" value="F-box"/>
    <property type="match status" value="2"/>
</dbReference>